<accession>A0A4V2PZB0</accession>
<dbReference type="EMBL" id="SMGQ01000016">
    <property type="protein sequence ID" value="TCK89141.1"/>
    <property type="molecule type" value="Genomic_DNA"/>
</dbReference>
<dbReference type="Proteomes" id="UP000294545">
    <property type="component" value="Unassembled WGS sequence"/>
</dbReference>
<name>A0A4V2PZB0_9FIRM</name>
<dbReference type="AlphaFoldDB" id="A0A4V2PZB0"/>
<keyword evidence="2" id="KW-1185">Reference proteome</keyword>
<sequence length="33" mass="3628">MFVMVNKGSSINKVVIGKASIYLSNEGKKILKM</sequence>
<comment type="caution">
    <text evidence="1">The sequence shown here is derived from an EMBL/GenBank/DDBJ whole genome shotgun (WGS) entry which is preliminary data.</text>
</comment>
<evidence type="ECO:0000313" key="1">
    <source>
        <dbReference type="EMBL" id="TCK89141.1"/>
    </source>
</evidence>
<organism evidence="1 2">
    <name type="scientific">Natranaerovirga hydrolytica</name>
    <dbReference type="NCBI Taxonomy" id="680378"/>
    <lineage>
        <taxon>Bacteria</taxon>
        <taxon>Bacillati</taxon>
        <taxon>Bacillota</taxon>
        <taxon>Clostridia</taxon>
        <taxon>Lachnospirales</taxon>
        <taxon>Natranaerovirgaceae</taxon>
        <taxon>Natranaerovirga</taxon>
    </lineage>
</organism>
<protein>
    <submittedName>
        <fullName evidence="1">Uncharacterized protein</fullName>
    </submittedName>
</protein>
<reference evidence="1 2" key="1">
    <citation type="submission" date="2019-03" db="EMBL/GenBank/DDBJ databases">
        <title>Genomic Encyclopedia of Type Strains, Phase IV (KMG-IV): sequencing the most valuable type-strain genomes for metagenomic binning, comparative biology and taxonomic classification.</title>
        <authorList>
            <person name="Goeker M."/>
        </authorList>
    </citation>
    <scope>NUCLEOTIDE SEQUENCE [LARGE SCALE GENOMIC DNA]</scope>
    <source>
        <strain evidence="1 2">DSM 24176</strain>
    </source>
</reference>
<evidence type="ECO:0000313" key="2">
    <source>
        <dbReference type="Proteomes" id="UP000294545"/>
    </source>
</evidence>
<proteinExistence type="predicted"/>
<gene>
    <name evidence="1" type="ORF">EDC19_2559</name>
</gene>